<dbReference type="Gene3D" id="1.10.437.10">
    <property type="entry name" value="Blc2-like"/>
    <property type="match status" value="1"/>
</dbReference>
<evidence type="ECO:0000256" key="2">
    <source>
        <dbReference type="ARBA" id="ARBA00009458"/>
    </source>
</evidence>
<feature type="short sequence motif" description="BH4" evidence="5">
    <location>
        <begin position="6"/>
        <end position="25"/>
    </location>
</feature>
<comment type="subcellular location">
    <subcellularLocation>
        <location evidence="1">Membrane</location>
    </subcellularLocation>
</comment>
<evidence type="ECO:0000256" key="4">
    <source>
        <dbReference type="ARBA" id="ARBA00023136"/>
    </source>
</evidence>
<evidence type="ECO:0000313" key="10">
    <source>
        <dbReference type="Proteomes" id="UP000472264"/>
    </source>
</evidence>
<dbReference type="InterPro" id="IPR020717">
    <property type="entry name" value="Bcl2_BH1_motif_CS"/>
</dbReference>
<organism evidence="9 10">
    <name type="scientific">Echeneis naucrates</name>
    <name type="common">Live sharksucker</name>
    <dbReference type="NCBI Taxonomy" id="173247"/>
    <lineage>
        <taxon>Eukaryota</taxon>
        <taxon>Metazoa</taxon>
        <taxon>Chordata</taxon>
        <taxon>Craniata</taxon>
        <taxon>Vertebrata</taxon>
        <taxon>Euteleostomi</taxon>
        <taxon>Actinopterygii</taxon>
        <taxon>Neopterygii</taxon>
        <taxon>Teleostei</taxon>
        <taxon>Neoteleostei</taxon>
        <taxon>Acanthomorphata</taxon>
        <taxon>Carangaria</taxon>
        <taxon>Carangiformes</taxon>
        <taxon>Echeneidae</taxon>
        <taxon>Echeneis</taxon>
    </lineage>
</organism>
<proteinExistence type="inferred from homology"/>
<evidence type="ECO:0000256" key="1">
    <source>
        <dbReference type="ARBA" id="ARBA00004370"/>
    </source>
</evidence>
<keyword evidence="4 7" id="KW-0472">Membrane</keyword>
<dbReference type="GO" id="GO:0042981">
    <property type="term" value="P:regulation of apoptotic process"/>
    <property type="evidence" value="ECO:0007669"/>
    <property type="project" value="InterPro"/>
</dbReference>
<dbReference type="PROSITE" id="PS01258">
    <property type="entry name" value="BH2"/>
    <property type="match status" value="1"/>
</dbReference>
<dbReference type="InParanoid" id="A0A665U1P5"/>
<dbReference type="Pfam" id="PF00452">
    <property type="entry name" value="Bcl-2"/>
    <property type="match status" value="1"/>
</dbReference>
<dbReference type="SMART" id="SM00337">
    <property type="entry name" value="BCL"/>
    <property type="match status" value="1"/>
</dbReference>
<protein>
    <recommendedName>
        <fullName evidence="8">Apoptosis regulator Bcl-2 family BH4 domain-containing protein</fullName>
    </recommendedName>
</protein>
<comment type="similarity">
    <text evidence="2">Belongs to the Bcl-2 family.</text>
</comment>
<reference evidence="9" key="2">
    <citation type="submission" date="2025-08" db="UniProtKB">
        <authorList>
            <consortium name="Ensembl"/>
        </authorList>
    </citation>
    <scope>IDENTIFICATION</scope>
</reference>
<dbReference type="AlphaFoldDB" id="A0A665U1P5"/>
<sequence>AMVTSSRDIVDDFLRHRLLKRGVAWRFPSPPPSRPDTQHNQSLWRSEPGRRSHRSSSLDTGCLFSDPQLAPPQVQVALRSACDHLDFHHRGNLSAMVSVLLLLGSDSGRGALRQKLTTVREELFRDGVNWGRIVAMMEFGGALSTKAATLGRAWQVDDIATWLEESLDSPPLQEWIEDSGGWDAFVELHSESRPPVGFWSLRTVVGLIVLGAAGITLGVMFTQK</sequence>
<dbReference type="InterPro" id="IPR003093">
    <property type="entry name" value="Bcl2_BH4"/>
</dbReference>
<dbReference type="InterPro" id="IPR046371">
    <property type="entry name" value="Bcl-2_BH1-3"/>
</dbReference>
<evidence type="ECO:0000256" key="7">
    <source>
        <dbReference type="SAM" id="Phobius"/>
    </source>
</evidence>
<dbReference type="CDD" id="cd06845">
    <property type="entry name" value="Bcl-2_like"/>
    <property type="match status" value="1"/>
</dbReference>
<keyword evidence="7" id="KW-0812">Transmembrane</keyword>
<dbReference type="GO" id="GO:0097192">
    <property type="term" value="P:extrinsic apoptotic signaling pathway in absence of ligand"/>
    <property type="evidence" value="ECO:0007669"/>
    <property type="project" value="TreeGrafter"/>
</dbReference>
<dbReference type="PANTHER" id="PTHR11256:SF11">
    <property type="entry name" value="APOPTOSIS REGULATOR BCL-2"/>
    <property type="match status" value="1"/>
</dbReference>
<evidence type="ECO:0000256" key="3">
    <source>
        <dbReference type="ARBA" id="ARBA00022703"/>
    </source>
</evidence>
<dbReference type="SUPFAM" id="SSF56854">
    <property type="entry name" value="Bcl-2 inhibitors of programmed cell death"/>
    <property type="match status" value="1"/>
</dbReference>
<keyword evidence="3 5" id="KW-0053">Apoptosis</keyword>
<evidence type="ECO:0000313" key="9">
    <source>
        <dbReference type="Ensembl" id="ENSENLP00000013392.1"/>
    </source>
</evidence>
<dbReference type="InterPro" id="IPR026298">
    <property type="entry name" value="Bcl-2_fam"/>
</dbReference>
<evidence type="ECO:0000256" key="5">
    <source>
        <dbReference type="PROSITE-ProRule" id="PRU00025"/>
    </source>
</evidence>
<reference evidence="9" key="1">
    <citation type="submission" date="2021-04" db="EMBL/GenBank/DDBJ databases">
        <authorList>
            <consortium name="Wellcome Sanger Institute Data Sharing"/>
        </authorList>
    </citation>
    <scope>NUCLEOTIDE SEQUENCE [LARGE SCALE GENOMIC DNA]</scope>
</reference>
<dbReference type="GO" id="GO:0051400">
    <property type="term" value="F:BH domain binding"/>
    <property type="evidence" value="ECO:0007669"/>
    <property type="project" value="TreeGrafter"/>
</dbReference>
<feature type="domain" description="Apoptosis regulator Bcl-2 family BH4" evidence="8">
    <location>
        <begin position="6"/>
        <end position="25"/>
    </location>
</feature>
<evidence type="ECO:0000259" key="8">
    <source>
        <dbReference type="PROSITE" id="PS50063"/>
    </source>
</evidence>
<dbReference type="PRINTS" id="PR01862">
    <property type="entry name" value="BCL2FAMILY"/>
</dbReference>
<dbReference type="InterPro" id="IPR002475">
    <property type="entry name" value="Bcl2-like"/>
</dbReference>
<accession>A0A665U1P5</accession>
<dbReference type="OMA" id="WSLRTVC"/>
<dbReference type="Proteomes" id="UP000472264">
    <property type="component" value="Chromosome 20"/>
</dbReference>
<evidence type="ECO:0000256" key="6">
    <source>
        <dbReference type="SAM" id="MobiDB-lite"/>
    </source>
</evidence>
<name>A0A665U1P5_ECHNA</name>
<dbReference type="Ensembl" id="ENSENLT00000013933.1">
    <property type="protein sequence ID" value="ENSENLP00000013392.1"/>
    <property type="gene ID" value="ENSENLG00000006327.1"/>
</dbReference>
<feature type="transmembrane region" description="Helical" evidence="7">
    <location>
        <begin position="199"/>
        <end position="221"/>
    </location>
</feature>
<reference evidence="9" key="3">
    <citation type="submission" date="2025-09" db="UniProtKB">
        <authorList>
            <consortium name="Ensembl"/>
        </authorList>
    </citation>
    <scope>IDENTIFICATION</scope>
</reference>
<dbReference type="PROSITE" id="PS01080">
    <property type="entry name" value="BH1"/>
    <property type="match status" value="1"/>
</dbReference>
<dbReference type="PROSITE" id="PS50063">
    <property type="entry name" value="BH4_2"/>
    <property type="match status" value="1"/>
</dbReference>
<feature type="region of interest" description="Disordered" evidence="6">
    <location>
        <begin position="25"/>
        <end position="59"/>
    </location>
</feature>
<keyword evidence="7" id="KW-1133">Transmembrane helix</keyword>
<keyword evidence="10" id="KW-1185">Reference proteome</keyword>
<dbReference type="PANTHER" id="PTHR11256">
    <property type="entry name" value="BCL-2 RELATED"/>
    <property type="match status" value="1"/>
</dbReference>
<dbReference type="PROSITE" id="PS50062">
    <property type="entry name" value="BCL2_FAMILY"/>
    <property type="match status" value="1"/>
</dbReference>
<dbReference type="GO" id="GO:0008630">
    <property type="term" value="P:intrinsic apoptotic signaling pathway in response to DNA damage"/>
    <property type="evidence" value="ECO:0007669"/>
    <property type="project" value="TreeGrafter"/>
</dbReference>
<dbReference type="GO" id="GO:0001836">
    <property type="term" value="P:release of cytochrome c from mitochondria"/>
    <property type="evidence" value="ECO:0007669"/>
    <property type="project" value="TreeGrafter"/>
</dbReference>
<gene>
    <name evidence="9" type="primary">LOC115060752</name>
</gene>
<dbReference type="GO" id="GO:0005741">
    <property type="term" value="C:mitochondrial outer membrane"/>
    <property type="evidence" value="ECO:0007669"/>
    <property type="project" value="TreeGrafter"/>
</dbReference>
<dbReference type="InterPro" id="IPR036834">
    <property type="entry name" value="Bcl-2-like_sf"/>
</dbReference>
<dbReference type="InterPro" id="IPR020726">
    <property type="entry name" value="Bcl2_BH2_motif_CS"/>
</dbReference>